<gene>
    <name evidence="2" type="ORF">EDD26_0648</name>
</gene>
<evidence type="ECO:0000313" key="3">
    <source>
        <dbReference type="Proteomes" id="UP000275456"/>
    </source>
</evidence>
<keyword evidence="1" id="KW-0732">Signal</keyword>
<dbReference type="AlphaFoldDB" id="A0A3N2ARD8"/>
<feature type="chain" id="PRO_5018144574" evidence="1">
    <location>
        <begin position="27"/>
        <end position="169"/>
    </location>
</feature>
<dbReference type="Proteomes" id="UP000275456">
    <property type="component" value="Unassembled WGS sequence"/>
</dbReference>
<reference evidence="2 3" key="1">
    <citation type="submission" date="2018-11" db="EMBL/GenBank/DDBJ databases">
        <title>Sequencing the genomes of 1000 actinobacteria strains.</title>
        <authorList>
            <person name="Klenk H.-P."/>
        </authorList>
    </citation>
    <scope>NUCLEOTIDE SEQUENCE [LARGE SCALE GENOMIC DNA]</scope>
    <source>
        <strain evidence="2 3">DSM 9580</strain>
    </source>
</reference>
<dbReference type="EMBL" id="RKHJ01000001">
    <property type="protein sequence ID" value="ROR65282.1"/>
    <property type="molecule type" value="Genomic_DNA"/>
</dbReference>
<proteinExistence type="predicted"/>
<keyword evidence="3" id="KW-1185">Reference proteome</keyword>
<protein>
    <submittedName>
        <fullName evidence="2">Uncharacterized protein</fullName>
    </submittedName>
</protein>
<name>A0A3N2ARD8_9MICO</name>
<feature type="signal peptide" evidence="1">
    <location>
        <begin position="1"/>
        <end position="26"/>
    </location>
</feature>
<comment type="caution">
    <text evidence="2">The sequence shown here is derived from an EMBL/GenBank/DDBJ whole genome shotgun (WGS) entry which is preliminary data.</text>
</comment>
<evidence type="ECO:0000313" key="2">
    <source>
        <dbReference type="EMBL" id="ROR65282.1"/>
    </source>
</evidence>
<accession>A0A3N2ARD8</accession>
<sequence>MSRFRSLAVVAVAGCAVLGTAAPASAAVARSTIVIPLAGGIIDEGCTEPLMYTGGEVRFTEQEVTSASGGVVTQLHIRTVHATAVGLETGVEYVDRTIIHQGVHGNGTFFETQYADGSHGVNITARIRLASPGTDAPELVIRDDFHLRRVEGLDVEPRMVVERSFTSCE</sequence>
<evidence type="ECO:0000256" key="1">
    <source>
        <dbReference type="SAM" id="SignalP"/>
    </source>
</evidence>
<organism evidence="2 3">
    <name type="scientific">Agrococcus jenensis</name>
    <dbReference type="NCBI Taxonomy" id="46353"/>
    <lineage>
        <taxon>Bacteria</taxon>
        <taxon>Bacillati</taxon>
        <taxon>Actinomycetota</taxon>
        <taxon>Actinomycetes</taxon>
        <taxon>Micrococcales</taxon>
        <taxon>Microbacteriaceae</taxon>
        <taxon>Agrococcus</taxon>
    </lineage>
</organism>